<feature type="domain" description="DUF4283" evidence="1">
    <location>
        <begin position="62"/>
        <end position="127"/>
    </location>
</feature>
<keyword evidence="3" id="KW-1185">Reference proteome</keyword>
<name>A0A835HT98_9MAGN</name>
<comment type="caution">
    <text evidence="2">The sequence shown here is derived from an EMBL/GenBank/DDBJ whole genome shotgun (WGS) entry which is preliminary data.</text>
</comment>
<evidence type="ECO:0000259" key="1">
    <source>
        <dbReference type="Pfam" id="PF14111"/>
    </source>
</evidence>
<dbReference type="InterPro" id="IPR025558">
    <property type="entry name" value="DUF4283"/>
</dbReference>
<sequence>MLDLAEALRGQASSSESSPFTWSSLFNNQNTTFVNENLEFLETIEEEDVTIVPDEVIEDGFELWREYLVGLFVEKRMPFPMVKSTLDRAWKTKAAYEISTDRDLFYFKFMDYEDRQKVLDGGPIFIAEGRYPPNPQITPVIAQEDEIDTNLRPWQQVRNRRQRQVYVAVTAAPATEDTRCPQEETHHITPTLMASETTQLTLIIPPVQDHIITNVTALAENPLPIVNPLLLEYVSLGEYTCDRVQEVDTVVATAEVEGTENTQYTCTMNELLEVEEQVIATIMATTQLQQEFFDDHIPSKTQREKALADSSSTTTTR</sequence>
<proteinExistence type="predicted"/>
<protein>
    <recommendedName>
        <fullName evidence="1">DUF4283 domain-containing protein</fullName>
    </recommendedName>
</protein>
<evidence type="ECO:0000313" key="3">
    <source>
        <dbReference type="Proteomes" id="UP000631114"/>
    </source>
</evidence>
<evidence type="ECO:0000313" key="2">
    <source>
        <dbReference type="EMBL" id="KAF9605356.1"/>
    </source>
</evidence>
<dbReference type="AlphaFoldDB" id="A0A835HT98"/>
<dbReference type="OrthoDB" id="1939300at2759"/>
<dbReference type="EMBL" id="JADFTS010000005">
    <property type="protein sequence ID" value="KAF9605356.1"/>
    <property type="molecule type" value="Genomic_DNA"/>
</dbReference>
<dbReference type="Proteomes" id="UP000631114">
    <property type="component" value="Unassembled WGS sequence"/>
</dbReference>
<dbReference type="Pfam" id="PF14111">
    <property type="entry name" value="DUF4283"/>
    <property type="match status" value="1"/>
</dbReference>
<gene>
    <name evidence="2" type="ORF">IFM89_016491</name>
</gene>
<reference evidence="2 3" key="1">
    <citation type="submission" date="2020-10" db="EMBL/GenBank/DDBJ databases">
        <title>The Coptis chinensis genome and diversification of protoberbering-type alkaloids.</title>
        <authorList>
            <person name="Wang B."/>
            <person name="Shu S."/>
            <person name="Song C."/>
            <person name="Liu Y."/>
        </authorList>
    </citation>
    <scope>NUCLEOTIDE SEQUENCE [LARGE SCALE GENOMIC DNA]</scope>
    <source>
        <strain evidence="2">HL-2020</strain>
        <tissue evidence="2">Leaf</tissue>
    </source>
</reference>
<accession>A0A835HT98</accession>
<organism evidence="2 3">
    <name type="scientific">Coptis chinensis</name>
    <dbReference type="NCBI Taxonomy" id="261450"/>
    <lineage>
        <taxon>Eukaryota</taxon>
        <taxon>Viridiplantae</taxon>
        <taxon>Streptophyta</taxon>
        <taxon>Embryophyta</taxon>
        <taxon>Tracheophyta</taxon>
        <taxon>Spermatophyta</taxon>
        <taxon>Magnoliopsida</taxon>
        <taxon>Ranunculales</taxon>
        <taxon>Ranunculaceae</taxon>
        <taxon>Coptidoideae</taxon>
        <taxon>Coptis</taxon>
    </lineage>
</organism>
<feature type="non-terminal residue" evidence="2">
    <location>
        <position position="1"/>
    </location>
</feature>